<protein>
    <submittedName>
        <fullName evidence="1">Uncharacterized protein</fullName>
    </submittedName>
</protein>
<reference evidence="1" key="1">
    <citation type="submission" date="2014-11" db="EMBL/GenBank/DDBJ databases">
        <authorList>
            <person name="Amaro Gonzalez C."/>
        </authorList>
    </citation>
    <scope>NUCLEOTIDE SEQUENCE</scope>
</reference>
<accession>A0A0E9U1S5</accession>
<sequence>MFSFYDSPSLNENTEVRYFIKFPELLHFMITCLLFQ</sequence>
<organism evidence="1">
    <name type="scientific">Anguilla anguilla</name>
    <name type="common">European freshwater eel</name>
    <name type="synonym">Muraena anguilla</name>
    <dbReference type="NCBI Taxonomy" id="7936"/>
    <lineage>
        <taxon>Eukaryota</taxon>
        <taxon>Metazoa</taxon>
        <taxon>Chordata</taxon>
        <taxon>Craniata</taxon>
        <taxon>Vertebrata</taxon>
        <taxon>Euteleostomi</taxon>
        <taxon>Actinopterygii</taxon>
        <taxon>Neopterygii</taxon>
        <taxon>Teleostei</taxon>
        <taxon>Anguilliformes</taxon>
        <taxon>Anguillidae</taxon>
        <taxon>Anguilla</taxon>
    </lineage>
</organism>
<name>A0A0E9U1S5_ANGAN</name>
<dbReference type="AlphaFoldDB" id="A0A0E9U1S5"/>
<evidence type="ECO:0000313" key="1">
    <source>
        <dbReference type="EMBL" id="JAH59731.1"/>
    </source>
</evidence>
<reference evidence="1" key="2">
    <citation type="journal article" date="2015" name="Fish Shellfish Immunol.">
        <title>Early steps in the European eel (Anguilla anguilla)-Vibrio vulnificus interaction in the gills: Role of the RtxA13 toxin.</title>
        <authorList>
            <person name="Callol A."/>
            <person name="Pajuelo D."/>
            <person name="Ebbesson L."/>
            <person name="Teles M."/>
            <person name="MacKenzie S."/>
            <person name="Amaro C."/>
        </authorList>
    </citation>
    <scope>NUCLEOTIDE SEQUENCE</scope>
</reference>
<dbReference type="EMBL" id="GBXM01048846">
    <property type="protein sequence ID" value="JAH59731.1"/>
    <property type="molecule type" value="Transcribed_RNA"/>
</dbReference>
<proteinExistence type="predicted"/>